<evidence type="ECO:0000256" key="6">
    <source>
        <dbReference type="ARBA" id="ARBA00023049"/>
    </source>
</evidence>
<keyword evidence="11" id="KW-1185">Reference proteome</keyword>
<evidence type="ECO:0000256" key="1">
    <source>
        <dbReference type="ARBA" id="ARBA00001947"/>
    </source>
</evidence>
<comment type="similarity">
    <text evidence="2 7">Belongs to the peptidase M14 family.</text>
</comment>
<reference evidence="10 11" key="1">
    <citation type="submission" date="2021-04" db="EMBL/GenBank/DDBJ databases">
        <title>Draft genome sequence of Paenibacillus cisolokensis, LC2-13A.</title>
        <authorList>
            <person name="Uke A."/>
            <person name="Chhe C."/>
            <person name="Baramee S."/>
            <person name="Kosugi A."/>
        </authorList>
    </citation>
    <scope>NUCLEOTIDE SEQUENCE [LARGE SCALE GENOMIC DNA]</scope>
    <source>
        <strain evidence="10 11">LC2-13A</strain>
    </source>
</reference>
<evidence type="ECO:0000256" key="7">
    <source>
        <dbReference type="PROSITE-ProRule" id="PRU01379"/>
    </source>
</evidence>
<feature type="compositionally biased region" description="Basic and acidic residues" evidence="8">
    <location>
        <begin position="486"/>
        <end position="497"/>
    </location>
</feature>
<dbReference type="Pfam" id="PF00246">
    <property type="entry name" value="Peptidase_M14"/>
    <property type="match status" value="1"/>
</dbReference>
<keyword evidence="5" id="KW-0862">Zinc</keyword>
<sequence>MNRSRLHPSSFIRMLLLLIAVLLAAGTGVPAGASASGIVNPKQIYTYEIMVRDMKKLAERYPELIRIRSIGKSEYGREIWSMDLGNGPAVVLLNGSHHAREWITTVLLMALADRYAQAYVQNGTIGSYRAVDLLDRVTFRIVPMVNPDGVTLQQKGAGAFPAEVRPQLLRLNGGSSNFKRWKANAKGIDLNRQYPAGWGNIHNPAPAPGYKNYKGIRPIQAKETQAMVKLARETKPEIAVSYHSSGEILYWNFLTPAANVERDRQIANAYAALTGYRLVTPSKNPSGGGFTDWFIQEFGRPALTPEIGRYSGESNVPLTEWDRIWKQHRDIGGLLGGEGYKLWMKRQKAETAKGEIRLTRSETLRRWPDPTADQIAVLYEGRYTVTRKKGDWYEIRTDRGTGWVPANRTLRGPFEKPESDTIVITQGAELFDSPLNEKAAAIQKKAAEAKALEIWRNWALIRIDRKSWWVRTSDIDFVAESPKPGKPSEKAPGKEPEQGSGKVPGDGPSESPGVAPGNEPSEGPGVAPGNEPSEGPGKAPGDEPEQNSEQAPGDNPEQSSEIIPGDKPADGSDNGNGGIREPSAPGTVTMPEEEAKGGGKGSAA</sequence>
<dbReference type="SUPFAM" id="SSF53187">
    <property type="entry name" value="Zn-dependent exopeptidases"/>
    <property type="match status" value="1"/>
</dbReference>
<dbReference type="InterPro" id="IPR000834">
    <property type="entry name" value="Peptidase_M14"/>
</dbReference>
<protein>
    <recommendedName>
        <fullName evidence="9">Peptidase M14 domain-containing protein</fullName>
    </recommendedName>
</protein>
<dbReference type="PANTHER" id="PTHR11705">
    <property type="entry name" value="PROTEASE FAMILY M14 CARBOXYPEPTIDASE A,B"/>
    <property type="match status" value="1"/>
</dbReference>
<feature type="active site" description="Proton donor/acceptor" evidence="7">
    <location>
        <position position="306"/>
    </location>
</feature>
<evidence type="ECO:0000256" key="2">
    <source>
        <dbReference type="ARBA" id="ARBA00005988"/>
    </source>
</evidence>
<feature type="region of interest" description="Disordered" evidence="8">
    <location>
        <begin position="478"/>
        <end position="604"/>
    </location>
</feature>
<feature type="domain" description="Peptidase M14" evidence="9">
    <location>
        <begin position="43"/>
        <end position="335"/>
    </location>
</feature>
<evidence type="ECO:0000256" key="5">
    <source>
        <dbReference type="ARBA" id="ARBA00022833"/>
    </source>
</evidence>
<dbReference type="PANTHER" id="PTHR11705:SF143">
    <property type="entry name" value="SLL0236 PROTEIN"/>
    <property type="match status" value="1"/>
</dbReference>
<evidence type="ECO:0000256" key="8">
    <source>
        <dbReference type="SAM" id="MobiDB-lite"/>
    </source>
</evidence>
<keyword evidence="4" id="KW-0378">Hydrolase</keyword>
<evidence type="ECO:0000313" key="10">
    <source>
        <dbReference type="EMBL" id="GIQ62349.1"/>
    </source>
</evidence>
<organism evidence="10 11">
    <name type="scientific">Paenibacillus cisolokensis</name>
    <dbReference type="NCBI Taxonomy" id="1658519"/>
    <lineage>
        <taxon>Bacteria</taxon>
        <taxon>Bacillati</taxon>
        <taxon>Bacillota</taxon>
        <taxon>Bacilli</taxon>
        <taxon>Bacillales</taxon>
        <taxon>Paenibacillaceae</taxon>
        <taxon>Paenibacillus</taxon>
    </lineage>
</organism>
<dbReference type="InterPro" id="IPR034274">
    <property type="entry name" value="ENP1_M14_CPD"/>
</dbReference>
<evidence type="ECO:0000259" key="9">
    <source>
        <dbReference type="PROSITE" id="PS52035"/>
    </source>
</evidence>
<name>A0ABQ4N2B8_9BACL</name>
<dbReference type="CDD" id="cd06229">
    <property type="entry name" value="M14_Endopeptidase_I"/>
    <property type="match status" value="1"/>
</dbReference>
<keyword evidence="6" id="KW-0482">Metalloprotease</keyword>
<evidence type="ECO:0000256" key="4">
    <source>
        <dbReference type="ARBA" id="ARBA00022801"/>
    </source>
</evidence>
<keyword evidence="3" id="KW-0645">Protease</keyword>
<proteinExistence type="inferred from homology"/>
<evidence type="ECO:0000256" key="3">
    <source>
        <dbReference type="ARBA" id="ARBA00022670"/>
    </source>
</evidence>
<dbReference type="EMBL" id="BOVJ01000027">
    <property type="protein sequence ID" value="GIQ62349.1"/>
    <property type="molecule type" value="Genomic_DNA"/>
</dbReference>
<comment type="caution">
    <text evidence="10">The sequence shown here is derived from an EMBL/GenBank/DDBJ whole genome shotgun (WGS) entry which is preliminary data.</text>
</comment>
<gene>
    <name evidence="10" type="ORF">PACILC2_09170</name>
</gene>
<dbReference type="PROSITE" id="PS52035">
    <property type="entry name" value="PEPTIDASE_M14"/>
    <property type="match status" value="1"/>
</dbReference>
<dbReference type="Gene3D" id="3.40.630.10">
    <property type="entry name" value="Zn peptidases"/>
    <property type="match status" value="1"/>
</dbReference>
<dbReference type="Proteomes" id="UP000680304">
    <property type="component" value="Unassembled WGS sequence"/>
</dbReference>
<comment type="cofactor">
    <cofactor evidence="1">
        <name>Zn(2+)</name>
        <dbReference type="ChEBI" id="CHEBI:29105"/>
    </cofactor>
</comment>
<dbReference type="RefSeq" id="WP_244863216.1">
    <property type="nucleotide sequence ID" value="NZ_BOVJ01000027.1"/>
</dbReference>
<dbReference type="SMART" id="SM00631">
    <property type="entry name" value="Zn_pept"/>
    <property type="match status" value="1"/>
</dbReference>
<dbReference type="PRINTS" id="PR00765">
    <property type="entry name" value="CRBOXYPTASEA"/>
</dbReference>
<accession>A0ABQ4N2B8</accession>
<evidence type="ECO:0000313" key="11">
    <source>
        <dbReference type="Proteomes" id="UP000680304"/>
    </source>
</evidence>